<dbReference type="GeneID" id="10545324"/>
<sequence length="182" mass="19949">MGVSQDWVRGARFPHKPSYLLTQLQLHQSSVDSFEGTQPTTKDYSLEMKVAFPWTLFLLLATLLGATRCAFLRGGRRSSNVGPTLPAGVILDSEAFAGREDSHQVPVPIGGQTALVFHISETNWHVRNDSAHEIVIQAHFLNSEAEQSCKTHTITRGFGGSLGIPKTTKVMINVTRAGNIEH</sequence>
<keyword evidence="3" id="KW-1185">Reference proteome</keyword>
<keyword evidence="1" id="KW-0812">Transmembrane</keyword>
<name>E3KIM1_PUCGT</name>
<gene>
    <name evidence="2" type="ORF">PGTG_10524</name>
</gene>
<dbReference type="InParanoid" id="E3KIM1"/>
<reference evidence="3" key="2">
    <citation type="journal article" date="2011" name="Proc. Natl. Acad. Sci. U.S.A.">
        <title>Obligate biotrophy features unraveled by the genomic analysis of rust fungi.</title>
        <authorList>
            <person name="Duplessis S."/>
            <person name="Cuomo C.A."/>
            <person name="Lin Y.-C."/>
            <person name="Aerts A."/>
            <person name="Tisserant E."/>
            <person name="Veneault-Fourrey C."/>
            <person name="Joly D.L."/>
            <person name="Hacquard S."/>
            <person name="Amselem J."/>
            <person name="Cantarel B.L."/>
            <person name="Chiu R."/>
            <person name="Coutinho P.M."/>
            <person name="Feau N."/>
            <person name="Field M."/>
            <person name="Frey P."/>
            <person name="Gelhaye E."/>
            <person name="Goldberg J."/>
            <person name="Grabherr M.G."/>
            <person name="Kodira C.D."/>
            <person name="Kohler A."/>
            <person name="Kuees U."/>
            <person name="Lindquist E.A."/>
            <person name="Lucas S.M."/>
            <person name="Mago R."/>
            <person name="Mauceli E."/>
            <person name="Morin E."/>
            <person name="Murat C."/>
            <person name="Pangilinan J.L."/>
            <person name="Park R."/>
            <person name="Pearson M."/>
            <person name="Quesneville H."/>
            <person name="Rouhier N."/>
            <person name="Sakthikumar S."/>
            <person name="Salamov A.A."/>
            <person name="Schmutz J."/>
            <person name="Selles B."/>
            <person name="Shapiro H."/>
            <person name="Tanguay P."/>
            <person name="Tuskan G.A."/>
            <person name="Henrissat B."/>
            <person name="Van de Peer Y."/>
            <person name="Rouze P."/>
            <person name="Ellis J.G."/>
            <person name="Dodds P.N."/>
            <person name="Schein J.E."/>
            <person name="Zhong S."/>
            <person name="Hamelin R.C."/>
            <person name="Grigoriev I.V."/>
            <person name="Szabo L.J."/>
            <person name="Martin F."/>
        </authorList>
    </citation>
    <scope>NUCLEOTIDE SEQUENCE [LARGE SCALE GENOMIC DNA]</scope>
    <source>
        <strain evidence="3">CRL 75-36-700-3 / race SCCL</strain>
    </source>
</reference>
<reference key="1">
    <citation type="submission" date="2007-01" db="EMBL/GenBank/DDBJ databases">
        <title>The Genome Sequence of Puccinia graminis f. sp. tritici Strain CRL 75-36-700-3.</title>
        <authorList>
            <consortium name="The Broad Institute Genome Sequencing Platform"/>
            <person name="Birren B."/>
            <person name="Lander E."/>
            <person name="Galagan J."/>
            <person name="Nusbaum C."/>
            <person name="Devon K."/>
            <person name="Cuomo C."/>
            <person name="Jaffe D."/>
            <person name="Butler J."/>
            <person name="Alvarez P."/>
            <person name="Gnerre S."/>
            <person name="Grabherr M."/>
            <person name="Mauceli E."/>
            <person name="Brockman W."/>
            <person name="Young S."/>
            <person name="LaButti K."/>
            <person name="Sykes S."/>
            <person name="DeCaprio D."/>
            <person name="Crawford M."/>
            <person name="Koehrsen M."/>
            <person name="Engels R."/>
            <person name="Montgomery P."/>
            <person name="Pearson M."/>
            <person name="Howarth C."/>
            <person name="Larson L."/>
            <person name="White J."/>
            <person name="Zeng Q."/>
            <person name="Kodira C."/>
            <person name="Yandava C."/>
            <person name="Alvarado L."/>
            <person name="O'Leary S."/>
            <person name="Szabo L."/>
            <person name="Dean R."/>
            <person name="Schein J."/>
        </authorList>
    </citation>
    <scope>NUCLEOTIDE SEQUENCE</scope>
    <source>
        <strain>CRL 75-36-700-3</strain>
    </source>
</reference>
<dbReference type="EMBL" id="DS178289">
    <property type="protein sequence ID" value="EFP84146.1"/>
    <property type="molecule type" value="Genomic_DNA"/>
</dbReference>
<evidence type="ECO:0000313" key="2">
    <source>
        <dbReference type="EMBL" id="EFP84146.1"/>
    </source>
</evidence>
<protein>
    <submittedName>
        <fullName evidence="2">Uncharacterized protein</fullName>
    </submittedName>
</protein>
<evidence type="ECO:0000313" key="3">
    <source>
        <dbReference type="Proteomes" id="UP000008783"/>
    </source>
</evidence>
<evidence type="ECO:0000256" key="1">
    <source>
        <dbReference type="SAM" id="Phobius"/>
    </source>
</evidence>
<dbReference type="VEuPathDB" id="FungiDB:PGTG_10524"/>
<dbReference type="Proteomes" id="UP000008783">
    <property type="component" value="Unassembled WGS sequence"/>
</dbReference>
<accession>E3KIM1</accession>
<proteinExistence type="predicted"/>
<dbReference type="OrthoDB" id="10303780at2759"/>
<keyword evidence="1" id="KW-1133">Transmembrane helix</keyword>
<feature type="transmembrane region" description="Helical" evidence="1">
    <location>
        <begin position="51"/>
        <end position="71"/>
    </location>
</feature>
<organism evidence="2 3">
    <name type="scientific">Puccinia graminis f. sp. tritici (strain CRL 75-36-700-3 / race SCCL)</name>
    <name type="common">Black stem rust fungus</name>
    <dbReference type="NCBI Taxonomy" id="418459"/>
    <lineage>
        <taxon>Eukaryota</taxon>
        <taxon>Fungi</taxon>
        <taxon>Dikarya</taxon>
        <taxon>Basidiomycota</taxon>
        <taxon>Pucciniomycotina</taxon>
        <taxon>Pucciniomycetes</taxon>
        <taxon>Pucciniales</taxon>
        <taxon>Pucciniaceae</taxon>
        <taxon>Puccinia</taxon>
    </lineage>
</organism>
<dbReference type="RefSeq" id="XP_003328565.1">
    <property type="nucleotide sequence ID" value="XM_003328517.2"/>
</dbReference>
<keyword evidence="1" id="KW-0472">Membrane</keyword>
<dbReference type="HOGENOM" id="CLU_127236_0_0_1"/>
<dbReference type="KEGG" id="pgr:PGTG_10524"/>
<dbReference type="AlphaFoldDB" id="E3KIM1"/>